<feature type="repeat" description="ANK" evidence="3">
    <location>
        <begin position="242"/>
        <end position="274"/>
    </location>
</feature>
<feature type="repeat" description="ANK" evidence="3">
    <location>
        <begin position="171"/>
        <end position="203"/>
    </location>
</feature>
<comment type="caution">
    <text evidence="4">The sequence shown here is derived from an EMBL/GenBank/DDBJ whole genome shotgun (WGS) entry which is preliminary data.</text>
</comment>
<dbReference type="SUPFAM" id="SSF48403">
    <property type="entry name" value="Ankyrin repeat"/>
    <property type="match status" value="2"/>
</dbReference>
<keyword evidence="1" id="KW-0677">Repeat</keyword>
<evidence type="ECO:0000313" key="4">
    <source>
        <dbReference type="EMBL" id="OXU21654.1"/>
    </source>
</evidence>
<dbReference type="EMBL" id="NNAY01002275">
    <property type="protein sequence ID" value="OXU21654.1"/>
    <property type="molecule type" value="Genomic_DNA"/>
</dbReference>
<organism evidence="4 5">
    <name type="scientific">Trichomalopsis sarcophagae</name>
    <dbReference type="NCBI Taxonomy" id="543379"/>
    <lineage>
        <taxon>Eukaryota</taxon>
        <taxon>Metazoa</taxon>
        <taxon>Ecdysozoa</taxon>
        <taxon>Arthropoda</taxon>
        <taxon>Hexapoda</taxon>
        <taxon>Insecta</taxon>
        <taxon>Pterygota</taxon>
        <taxon>Neoptera</taxon>
        <taxon>Endopterygota</taxon>
        <taxon>Hymenoptera</taxon>
        <taxon>Apocrita</taxon>
        <taxon>Proctotrupomorpha</taxon>
        <taxon>Chalcidoidea</taxon>
        <taxon>Pteromalidae</taxon>
        <taxon>Pteromalinae</taxon>
        <taxon>Trichomalopsis</taxon>
    </lineage>
</organism>
<sequence>MEHFAIHYRYMYVNENGEPDEVLNYDIFCDALFKKRLEIAESIVRNDFKKISKRKPFNTLLHLAVEQEDISAIEYLLSNGASIKFKNILGETPLHLAVRKNNAEILDIICSNISYGHKEKTNINPTDSQGLSHMHIACISNNSLNDLHVQHFLEQGVPANIPVKFNSPQWPGYTPLHFAVEHGNMRVAKLLLKSGADVSLKNADGATALHIAFLKSSICMVDLLLEAHQSLEPGSVNPSNQTGLSHFHIACSQKNASIVQGFIERGADVNAHVNFDTWDYCGFTPLHMAVHFRSSDTIALLIKYGANIAAKEARGLTPLHLAFENGYKKIVNLILSSAAEQRNPENPVNQWNLSHFHIACVHNNLEVMKNFLESGVAVDDAVHVEAHSFPGYTALHFAAEFERVEAAELLLKWNARVDTKDCDGLTPLHVACQQNFSKISHLIQQNVDVDSRMHRYELESKVSEFSKWFNGRTEYRSMIELLLRYKSDVNCRDYFDRTPIYHACEISPKILEQFAVKVTATLVNKFESTRFEIVKLLVDNGAEIFARNECTGKTVLYHLVELDECLFFIDRSKVKIAELFLEKGVDASVRIKNGMTPLHLAVTKGLPKVVKLLLTHNADVNTVEHINLDTPLHKSCENLHADIAQMLLDNGANVTARKKNGQTALHVVVSSTDFDFTDANAKATSDLVVRLLDAGCDVNVQDYEGKTPLHVACSTLNFVGAQVLLQNGADINLEDDSGKAALSYCLFHCRGNFHRIYYIFYEHISKIKYIGYHVSRKNKAYFSRIGKMHNYFSDESARYLSGEYINEFQKMISKKIGTSSLNEMLQKDANQLAVYAKNATFRKIVTAKKFSEKFPLFGYLLKLQYKKGCARLKVIKSAKLSLEYLIGRELPDACAELIFKDLDNENLKHLVLASETTIEINNSQ</sequence>
<dbReference type="OrthoDB" id="1661883at2759"/>
<reference evidence="4 5" key="1">
    <citation type="journal article" date="2017" name="Curr. Biol.">
        <title>The Evolution of Venom by Co-option of Single-Copy Genes.</title>
        <authorList>
            <person name="Martinson E.O."/>
            <person name="Mrinalini"/>
            <person name="Kelkar Y.D."/>
            <person name="Chang C.H."/>
            <person name="Werren J.H."/>
        </authorList>
    </citation>
    <scope>NUCLEOTIDE SEQUENCE [LARGE SCALE GENOMIC DNA]</scope>
    <source>
        <strain evidence="4 5">Alberta</strain>
        <tissue evidence="4">Whole body</tissue>
    </source>
</reference>
<dbReference type="PANTHER" id="PTHR24198">
    <property type="entry name" value="ANKYRIN REPEAT AND PROTEIN KINASE DOMAIN-CONTAINING PROTEIN"/>
    <property type="match status" value="1"/>
</dbReference>
<feature type="repeat" description="ANK" evidence="3">
    <location>
        <begin position="390"/>
        <end position="422"/>
    </location>
</feature>
<dbReference type="Pfam" id="PF12796">
    <property type="entry name" value="Ank_2"/>
    <property type="match status" value="5"/>
</dbReference>
<feature type="repeat" description="ANK" evidence="3">
    <location>
        <begin position="89"/>
        <end position="109"/>
    </location>
</feature>
<dbReference type="PROSITE" id="PS50297">
    <property type="entry name" value="ANK_REP_REGION"/>
    <property type="match status" value="10"/>
</dbReference>
<dbReference type="Proteomes" id="UP000215335">
    <property type="component" value="Unassembled WGS sequence"/>
</dbReference>
<evidence type="ECO:0000256" key="3">
    <source>
        <dbReference type="PROSITE-ProRule" id="PRU00023"/>
    </source>
</evidence>
<feature type="repeat" description="ANK" evidence="3">
    <location>
        <begin position="593"/>
        <end position="625"/>
    </location>
</feature>
<dbReference type="SMART" id="SM00248">
    <property type="entry name" value="ANK"/>
    <property type="match status" value="17"/>
</dbReference>
<gene>
    <name evidence="4" type="ORF">TSAR_004144</name>
</gene>
<dbReference type="Gene3D" id="1.25.40.20">
    <property type="entry name" value="Ankyrin repeat-containing domain"/>
    <property type="match status" value="7"/>
</dbReference>
<dbReference type="InterPro" id="IPR002110">
    <property type="entry name" value="Ankyrin_rpt"/>
</dbReference>
<feature type="repeat" description="ANK" evidence="3">
    <location>
        <begin position="704"/>
        <end position="736"/>
    </location>
</feature>
<evidence type="ECO:0000256" key="1">
    <source>
        <dbReference type="ARBA" id="ARBA00022737"/>
    </source>
</evidence>
<dbReference type="STRING" id="543379.A0A232ETJ4"/>
<keyword evidence="5" id="KW-1185">Reference proteome</keyword>
<proteinExistence type="predicted"/>
<dbReference type="InterPro" id="IPR036770">
    <property type="entry name" value="Ankyrin_rpt-contain_sf"/>
</dbReference>
<dbReference type="Pfam" id="PF13857">
    <property type="entry name" value="Ank_5"/>
    <property type="match status" value="1"/>
</dbReference>
<name>A0A232ETJ4_9HYME</name>
<dbReference type="PANTHER" id="PTHR24198:SF165">
    <property type="entry name" value="ANKYRIN REPEAT-CONTAINING PROTEIN-RELATED"/>
    <property type="match status" value="1"/>
</dbReference>
<keyword evidence="2 3" id="KW-0040">ANK repeat</keyword>
<dbReference type="AlphaFoldDB" id="A0A232ETJ4"/>
<feature type="repeat" description="ANK" evidence="3">
    <location>
        <begin position="56"/>
        <end position="88"/>
    </location>
</feature>
<feature type="repeat" description="ANK" evidence="3">
    <location>
        <begin position="627"/>
        <end position="659"/>
    </location>
</feature>
<evidence type="ECO:0000256" key="2">
    <source>
        <dbReference type="ARBA" id="ARBA00023043"/>
    </source>
</evidence>
<feature type="repeat" description="ANK" evidence="3">
    <location>
        <begin position="281"/>
        <end position="313"/>
    </location>
</feature>
<accession>A0A232ETJ4</accession>
<dbReference type="PRINTS" id="PR01415">
    <property type="entry name" value="ANKYRIN"/>
</dbReference>
<evidence type="ECO:0000313" key="5">
    <source>
        <dbReference type="Proteomes" id="UP000215335"/>
    </source>
</evidence>
<dbReference type="GO" id="GO:0005737">
    <property type="term" value="C:cytoplasm"/>
    <property type="evidence" value="ECO:0007669"/>
    <property type="project" value="TreeGrafter"/>
</dbReference>
<dbReference type="PROSITE" id="PS50088">
    <property type="entry name" value="ANK_REPEAT"/>
    <property type="match status" value="11"/>
</dbReference>
<feature type="repeat" description="ANK" evidence="3">
    <location>
        <begin position="314"/>
        <end position="346"/>
    </location>
</feature>
<feature type="repeat" description="ANK" evidence="3">
    <location>
        <begin position="660"/>
        <end position="703"/>
    </location>
</feature>
<protein>
    <submittedName>
        <fullName evidence="4">Uncharacterized protein</fullName>
    </submittedName>
</protein>
<dbReference type="Pfam" id="PF00023">
    <property type="entry name" value="Ank"/>
    <property type="match status" value="1"/>
</dbReference>